<gene>
    <name evidence="1" type="ORF">MILVUS5_LOCUS22976</name>
</gene>
<evidence type="ECO:0000313" key="2">
    <source>
        <dbReference type="Proteomes" id="UP001177021"/>
    </source>
</evidence>
<dbReference type="EMBL" id="CASHSV030000206">
    <property type="protein sequence ID" value="CAJ2656170.1"/>
    <property type="molecule type" value="Genomic_DNA"/>
</dbReference>
<accession>A0ACB0KJT0</accession>
<name>A0ACB0KJT0_TRIPR</name>
<dbReference type="Proteomes" id="UP001177021">
    <property type="component" value="Unassembled WGS sequence"/>
</dbReference>
<sequence length="96" mass="10391">MAASIPDSSNNYMFDESGVEAAHEPEGDGVEIEVGGKWKLKLWVWKPKLWGEVEIEVVGVETKAMEDEAANVETEAAPSLKRSVDSDVASQGSQRG</sequence>
<reference evidence="1" key="1">
    <citation type="submission" date="2023-10" db="EMBL/GenBank/DDBJ databases">
        <authorList>
            <person name="Rodriguez Cubillos JULIANA M."/>
            <person name="De Vega J."/>
        </authorList>
    </citation>
    <scope>NUCLEOTIDE SEQUENCE</scope>
</reference>
<evidence type="ECO:0000313" key="1">
    <source>
        <dbReference type="EMBL" id="CAJ2656170.1"/>
    </source>
</evidence>
<keyword evidence="2" id="KW-1185">Reference proteome</keyword>
<comment type="caution">
    <text evidence="1">The sequence shown here is derived from an EMBL/GenBank/DDBJ whole genome shotgun (WGS) entry which is preliminary data.</text>
</comment>
<organism evidence="1 2">
    <name type="scientific">Trifolium pratense</name>
    <name type="common">Red clover</name>
    <dbReference type="NCBI Taxonomy" id="57577"/>
    <lineage>
        <taxon>Eukaryota</taxon>
        <taxon>Viridiplantae</taxon>
        <taxon>Streptophyta</taxon>
        <taxon>Embryophyta</taxon>
        <taxon>Tracheophyta</taxon>
        <taxon>Spermatophyta</taxon>
        <taxon>Magnoliopsida</taxon>
        <taxon>eudicotyledons</taxon>
        <taxon>Gunneridae</taxon>
        <taxon>Pentapetalae</taxon>
        <taxon>rosids</taxon>
        <taxon>fabids</taxon>
        <taxon>Fabales</taxon>
        <taxon>Fabaceae</taxon>
        <taxon>Papilionoideae</taxon>
        <taxon>50 kb inversion clade</taxon>
        <taxon>NPAAA clade</taxon>
        <taxon>Hologalegina</taxon>
        <taxon>IRL clade</taxon>
        <taxon>Trifolieae</taxon>
        <taxon>Trifolium</taxon>
    </lineage>
</organism>
<protein>
    <submittedName>
        <fullName evidence="1">Uncharacterized protein</fullName>
    </submittedName>
</protein>
<proteinExistence type="predicted"/>